<evidence type="ECO:0000313" key="2">
    <source>
        <dbReference type="EMBL" id="AKA72280.1"/>
    </source>
</evidence>
<dbReference type="EMBL" id="CP009933">
    <property type="protein sequence ID" value="AKA72280.1"/>
    <property type="molecule type" value="Genomic_DNA"/>
</dbReference>
<dbReference type="Pfam" id="PF12671">
    <property type="entry name" value="Amidase_6"/>
    <property type="match status" value="1"/>
</dbReference>
<protein>
    <recommendedName>
        <fullName evidence="1">Putative amidase domain-containing protein</fullName>
    </recommendedName>
</protein>
<dbReference type="Gene3D" id="3.90.1720.10">
    <property type="entry name" value="endopeptidase domain like (from Nostoc punctiforme)"/>
    <property type="match status" value="1"/>
</dbReference>
<gene>
    <name evidence="2" type="ORF">CSCA_5155</name>
</gene>
<feature type="domain" description="Putative amidase" evidence="1">
    <location>
        <begin position="8"/>
        <end position="160"/>
    </location>
</feature>
<dbReference type="Proteomes" id="UP000033115">
    <property type="component" value="Chromosome"/>
</dbReference>
<keyword evidence="3" id="KW-1185">Reference proteome</keyword>
<dbReference type="KEGG" id="csq:CSCA_5155"/>
<name>A0A0E3K5C8_CLOSL</name>
<reference evidence="2 3" key="1">
    <citation type="journal article" date="2015" name="J. Biotechnol.">
        <title>Complete genome sequence of a malodorant-producing acetogen, Clostridium scatologenes ATCC 25775(T).</title>
        <authorList>
            <person name="Zhu Z."/>
            <person name="Guo T."/>
            <person name="Zheng H."/>
            <person name="Song T."/>
            <person name="Ouyang P."/>
            <person name="Xie J."/>
        </authorList>
    </citation>
    <scope>NUCLEOTIDE SEQUENCE [LARGE SCALE GENOMIC DNA]</scope>
    <source>
        <strain evidence="2 3">ATCC 25775</strain>
    </source>
</reference>
<proteinExistence type="predicted"/>
<organism evidence="2 3">
    <name type="scientific">Clostridium scatologenes</name>
    <dbReference type="NCBI Taxonomy" id="1548"/>
    <lineage>
        <taxon>Bacteria</taxon>
        <taxon>Bacillati</taxon>
        <taxon>Bacillota</taxon>
        <taxon>Clostridia</taxon>
        <taxon>Eubacteriales</taxon>
        <taxon>Clostridiaceae</taxon>
        <taxon>Clostridium</taxon>
    </lineage>
</organism>
<dbReference type="STRING" id="1548.CSCA_5155"/>
<dbReference type="AlphaFoldDB" id="A0A0E3K5C8"/>
<dbReference type="PANTHER" id="PTHR40032">
    <property type="entry name" value="EXPORTED PROTEIN-RELATED"/>
    <property type="match status" value="1"/>
</dbReference>
<dbReference type="SUPFAM" id="SSF54001">
    <property type="entry name" value="Cysteine proteinases"/>
    <property type="match status" value="1"/>
</dbReference>
<dbReference type="PANTHER" id="PTHR40032:SF1">
    <property type="entry name" value="EXPORTED PROTEIN"/>
    <property type="match status" value="1"/>
</dbReference>
<dbReference type="RefSeq" id="WP_026366470.1">
    <property type="nucleotide sequence ID" value="NZ_CP009933.1"/>
</dbReference>
<dbReference type="InterPro" id="IPR038765">
    <property type="entry name" value="Papain-like_cys_pep_sf"/>
</dbReference>
<sequence length="167" mass="19436">MYILRASQYSRSDSVKYALKYALNPNKKYRYFPLIENNSGDCSNFVSQCLYAGGAPMIFNPKNPWWYNNTNQSLSWTLAHSLYWYLKVNTELNLPGCKGVETTDINSLKLGDLIFYENSKKIIFHSAIITGFSQNKPLISQHSREALNISYLKTWKSPKYHFFKIHL</sequence>
<accession>A0A0E3K5C8</accession>
<dbReference type="InterPro" id="IPR024301">
    <property type="entry name" value="Amidase_6"/>
</dbReference>
<evidence type="ECO:0000313" key="3">
    <source>
        <dbReference type="Proteomes" id="UP000033115"/>
    </source>
</evidence>
<evidence type="ECO:0000259" key="1">
    <source>
        <dbReference type="Pfam" id="PF12671"/>
    </source>
</evidence>
<dbReference type="HOGENOM" id="CLU_048731_2_0_9"/>